<dbReference type="STRING" id="109376.A0A0D3C4Q7"/>
<dbReference type="GO" id="GO:0003729">
    <property type="term" value="F:mRNA binding"/>
    <property type="evidence" value="ECO:0007669"/>
    <property type="project" value="TreeGrafter"/>
</dbReference>
<dbReference type="InterPro" id="IPR035979">
    <property type="entry name" value="RBD_domain_sf"/>
</dbReference>
<dbReference type="eggNOG" id="KOG0123">
    <property type="taxonomic scope" value="Eukaryota"/>
</dbReference>
<dbReference type="Proteomes" id="UP000032141">
    <property type="component" value="Chromosome C4"/>
</dbReference>
<dbReference type="InterPro" id="IPR000504">
    <property type="entry name" value="RRM_dom"/>
</dbReference>
<dbReference type="PANTHER" id="PTHR13952:SF24">
    <property type="entry name" value="RRM DOMAIN-CONTAINING PROTEIN"/>
    <property type="match status" value="1"/>
</dbReference>
<feature type="domain" description="RRM" evidence="4">
    <location>
        <begin position="162"/>
        <end position="228"/>
    </location>
</feature>
<dbReference type="SUPFAM" id="SSF54928">
    <property type="entry name" value="RNA-binding domain, RBD"/>
    <property type="match status" value="1"/>
</dbReference>
<dbReference type="AlphaFoldDB" id="A0A0D3C4Q7"/>
<evidence type="ECO:0000256" key="1">
    <source>
        <dbReference type="ARBA" id="ARBA00004123"/>
    </source>
</evidence>
<dbReference type="PANTHER" id="PTHR13952">
    <property type="entry name" value="U1 SMALL NUCLEAR RIBONUCLEOPROTEIN 70 KD"/>
    <property type="match status" value="1"/>
</dbReference>
<dbReference type="CDD" id="cd00590">
    <property type="entry name" value="RRM_SF"/>
    <property type="match status" value="2"/>
</dbReference>
<reference evidence="5 6" key="1">
    <citation type="journal article" date="2014" name="Genome Biol.">
        <title>Transcriptome and methylome profiling reveals relics of genome dominance in the mesopolyploid Brassica oleracea.</title>
        <authorList>
            <person name="Parkin I.A."/>
            <person name="Koh C."/>
            <person name="Tang H."/>
            <person name="Robinson S.J."/>
            <person name="Kagale S."/>
            <person name="Clarke W.E."/>
            <person name="Town C.D."/>
            <person name="Nixon J."/>
            <person name="Krishnakumar V."/>
            <person name="Bidwell S.L."/>
            <person name="Denoeud F."/>
            <person name="Belcram H."/>
            <person name="Links M.G."/>
            <person name="Just J."/>
            <person name="Clarke C."/>
            <person name="Bender T."/>
            <person name="Huebert T."/>
            <person name="Mason A.S."/>
            <person name="Pires J.C."/>
            <person name="Barker G."/>
            <person name="Moore J."/>
            <person name="Walley P.G."/>
            <person name="Manoli S."/>
            <person name="Batley J."/>
            <person name="Edwards D."/>
            <person name="Nelson M.N."/>
            <person name="Wang X."/>
            <person name="Paterson A.H."/>
            <person name="King G."/>
            <person name="Bancroft I."/>
            <person name="Chalhoub B."/>
            <person name="Sharpe A.G."/>
        </authorList>
    </citation>
    <scope>NUCLEOTIDE SEQUENCE</scope>
    <source>
        <strain evidence="5 6">cv. TO1000</strain>
    </source>
</reference>
<dbReference type="GO" id="GO:0030619">
    <property type="term" value="F:U1 snRNA binding"/>
    <property type="evidence" value="ECO:0007669"/>
    <property type="project" value="TreeGrafter"/>
</dbReference>
<organism evidence="5 6">
    <name type="scientific">Brassica oleracea var. oleracea</name>
    <dbReference type="NCBI Taxonomy" id="109376"/>
    <lineage>
        <taxon>Eukaryota</taxon>
        <taxon>Viridiplantae</taxon>
        <taxon>Streptophyta</taxon>
        <taxon>Embryophyta</taxon>
        <taxon>Tracheophyta</taxon>
        <taxon>Spermatophyta</taxon>
        <taxon>Magnoliopsida</taxon>
        <taxon>eudicotyledons</taxon>
        <taxon>Gunneridae</taxon>
        <taxon>Pentapetalae</taxon>
        <taxon>rosids</taxon>
        <taxon>malvids</taxon>
        <taxon>Brassicales</taxon>
        <taxon>Brassicaceae</taxon>
        <taxon>Brassiceae</taxon>
        <taxon>Brassica</taxon>
    </lineage>
</organism>
<dbReference type="SMART" id="SM00360">
    <property type="entry name" value="RRM"/>
    <property type="match status" value="1"/>
</dbReference>
<keyword evidence="6" id="KW-1185">Reference proteome</keyword>
<dbReference type="GO" id="GO:0071004">
    <property type="term" value="C:U2-type prespliceosome"/>
    <property type="evidence" value="ECO:0007669"/>
    <property type="project" value="TreeGrafter"/>
</dbReference>
<keyword evidence="3" id="KW-0694">RNA-binding</keyword>
<dbReference type="PROSITE" id="PS50102">
    <property type="entry name" value="RRM"/>
    <property type="match status" value="2"/>
</dbReference>
<dbReference type="InterPro" id="IPR051183">
    <property type="entry name" value="U1_U11-U12_snRNP_70-35kDa"/>
</dbReference>
<feature type="domain" description="RRM" evidence="4">
    <location>
        <begin position="53"/>
        <end position="109"/>
    </location>
</feature>
<evidence type="ECO:0000313" key="6">
    <source>
        <dbReference type="Proteomes" id="UP000032141"/>
    </source>
</evidence>
<name>A0A0D3C4Q7_BRAOL</name>
<dbReference type="Gramene" id="Bo4g186730.1">
    <property type="protein sequence ID" value="Bo4g186730.1"/>
    <property type="gene ID" value="Bo4g186730"/>
</dbReference>
<proteinExistence type="predicted"/>
<dbReference type="HOGENOM" id="CLU_967556_0_0_1"/>
<dbReference type="Pfam" id="PF00076">
    <property type="entry name" value="RRM_1"/>
    <property type="match status" value="2"/>
</dbReference>
<accession>A0A0D3C4Q7</accession>
<keyword evidence="2" id="KW-0539">Nucleus</keyword>
<dbReference type="InterPro" id="IPR012677">
    <property type="entry name" value="Nucleotide-bd_a/b_plait_sf"/>
</dbReference>
<dbReference type="GO" id="GO:0000398">
    <property type="term" value="P:mRNA splicing, via spliceosome"/>
    <property type="evidence" value="ECO:0007669"/>
    <property type="project" value="TreeGrafter"/>
</dbReference>
<dbReference type="Gene3D" id="3.30.70.330">
    <property type="match status" value="2"/>
</dbReference>
<reference evidence="5" key="2">
    <citation type="submission" date="2015-03" db="UniProtKB">
        <authorList>
            <consortium name="EnsemblPlants"/>
        </authorList>
    </citation>
    <scope>IDENTIFICATION</scope>
</reference>
<dbReference type="OMA" id="QVWYEDY"/>
<sequence>MERDHFGFHKISVTKTKMKMKMKMRQKKDFMKLPMKKMIQKDLMKLQVLLSIDLFKDVGQVVHVRLLVDCEGNQIGDGYVEFASSKEAEQALQKKYLHDRRIFPFLAERFPYLRFPMYCIDHQVWYEDYLARENRLIQEDEAVEEGFDETCDFAEEVALRKNRIFVYNLPPRIRKNNRILYYKNVGEVRRVRLVVNREGEHVGCAFVEFASAEEAKKALMHESKTLIILSDVVEMAPYPIRPKYILAETLWNEEYLEPLSLPIKEDYLGKQEVTKLFCGKKKTFSEDD</sequence>
<dbReference type="GO" id="GO:0071011">
    <property type="term" value="C:precatalytic spliceosome"/>
    <property type="evidence" value="ECO:0007669"/>
    <property type="project" value="TreeGrafter"/>
</dbReference>
<evidence type="ECO:0000313" key="5">
    <source>
        <dbReference type="EnsemblPlants" id="Bo4g186730.1"/>
    </source>
</evidence>
<protein>
    <recommendedName>
        <fullName evidence="4">RRM domain-containing protein</fullName>
    </recommendedName>
</protein>
<evidence type="ECO:0000256" key="2">
    <source>
        <dbReference type="ARBA" id="ARBA00023242"/>
    </source>
</evidence>
<comment type="subcellular location">
    <subcellularLocation>
        <location evidence="1">Nucleus</location>
    </subcellularLocation>
</comment>
<dbReference type="GO" id="GO:0005685">
    <property type="term" value="C:U1 snRNP"/>
    <property type="evidence" value="ECO:0007669"/>
    <property type="project" value="TreeGrafter"/>
</dbReference>
<evidence type="ECO:0000259" key="4">
    <source>
        <dbReference type="PROSITE" id="PS50102"/>
    </source>
</evidence>
<dbReference type="EnsemblPlants" id="Bo4g186730.1">
    <property type="protein sequence ID" value="Bo4g186730.1"/>
    <property type="gene ID" value="Bo4g186730"/>
</dbReference>
<evidence type="ECO:0000256" key="3">
    <source>
        <dbReference type="PROSITE-ProRule" id="PRU00176"/>
    </source>
</evidence>